<dbReference type="EMBL" id="CP047409">
    <property type="protein sequence ID" value="QLL68351.1"/>
    <property type="molecule type" value="Genomic_DNA"/>
</dbReference>
<evidence type="ECO:0000259" key="1">
    <source>
        <dbReference type="Pfam" id="PF12358"/>
    </source>
</evidence>
<feature type="domain" description="EC042-2821-like Restriction Endonuclease-like" evidence="2">
    <location>
        <begin position="228"/>
        <end position="320"/>
    </location>
</feature>
<feature type="domain" description="DUF3644" evidence="1">
    <location>
        <begin position="7"/>
        <end position="181"/>
    </location>
</feature>
<gene>
    <name evidence="3" type="ORF">GTO82_05655</name>
</gene>
<dbReference type="Pfam" id="PF12358">
    <property type="entry name" value="DUF3644"/>
    <property type="match status" value="1"/>
</dbReference>
<dbReference type="RefSeq" id="WP_180872834.1">
    <property type="nucleotide sequence ID" value="NZ_CP047409.1"/>
</dbReference>
<dbReference type="InterPro" id="IPR049530">
    <property type="entry name" value="EC042_2821"/>
</dbReference>
<proteinExistence type="predicted"/>
<dbReference type="InterPro" id="IPR022104">
    <property type="entry name" value="DUF3644"/>
</dbReference>
<accession>A0A9X7TUU6</accession>
<evidence type="ECO:0000313" key="3">
    <source>
        <dbReference type="EMBL" id="QLL68351.1"/>
    </source>
</evidence>
<sequence length="333" mass="38946">MENISTRLVNKSVEAFILGLEIYNKPTIKYRAEGFAFFISNAWELMLKAYLVNRDGLESIYFKDKPDRTLSLENCIRKVFTNKNDPLRLNLERIIELRNTSTHFITEDYEAIYAPLFQASVLNYAEKLQEFHGRDITQEVTSSFLTLSLNVDQLSDERVRAKYSKETAERLIRERNEVQGEIQTENSNFSIPIETHLLLTKRANDADLKVKIDKNAENSIAIVRDIKDSNSIYIYTTKKIISLVNKKLKVKKIKLIKVIKGVETEGIFTTNDFQLFAKFYNLKQNDQYCCFYHIGRRYGYSIKTVDFIVEEIIKKPKIIIHIKEELNKNRAKK</sequence>
<dbReference type="AlphaFoldDB" id="A0A9X7TUU6"/>
<evidence type="ECO:0000313" key="4">
    <source>
        <dbReference type="Proteomes" id="UP000510788"/>
    </source>
</evidence>
<name>A0A9X7TUU6_LACJH</name>
<reference evidence="3 4" key="1">
    <citation type="submission" date="2020-01" db="EMBL/GenBank/DDBJ databases">
        <title>Complete and circular genome sequences of six lactobacillus isolates from horses.</title>
        <authorList>
            <person name="Hassan H.M."/>
        </authorList>
    </citation>
    <scope>NUCLEOTIDE SEQUENCE [LARGE SCALE GENOMIC DNA]</scope>
    <source>
        <strain evidence="3 4">3DG</strain>
    </source>
</reference>
<dbReference type="Pfam" id="PF18740">
    <property type="entry name" value="EC042_2821"/>
    <property type="match status" value="1"/>
</dbReference>
<protein>
    <submittedName>
        <fullName evidence="3">DUF3644 domain-containing protein</fullName>
    </submittedName>
</protein>
<organism evidence="3 4">
    <name type="scientific">Lactobacillus johnsonii</name>
    <dbReference type="NCBI Taxonomy" id="33959"/>
    <lineage>
        <taxon>Bacteria</taxon>
        <taxon>Bacillati</taxon>
        <taxon>Bacillota</taxon>
        <taxon>Bacilli</taxon>
        <taxon>Lactobacillales</taxon>
        <taxon>Lactobacillaceae</taxon>
        <taxon>Lactobacillus</taxon>
    </lineage>
</organism>
<dbReference type="Proteomes" id="UP000510788">
    <property type="component" value="Chromosome"/>
</dbReference>
<evidence type="ECO:0000259" key="2">
    <source>
        <dbReference type="Pfam" id="PF18740"/>
    </source>
</evidence>